<sequence length="380" mass="42770">MTPLPNGLSLGNYRERLSHYNDAENEKNEMIRELIDNLEKARTECRQTALDLESERVGRRRLQDRVAELETLTRLQNGRGFALVLIDADADDYIFQQKFLNKNEAGGRDAADELQVRVKDYLKTIQVDVDSTEIVVRAYADGLFDFVDVGPGKESADNKIRECLDFFVGNQQCKHIIFGACHDSGYAPYLGRFAAEVSIRDRITLLRGAAIHPRIAALGFQKILKLDHVFTPHMVFTLPVSASKSSPPARATPSALPIRPPTAATGFSNTAALSNRLGPVIRNKEGKRIDKLLDVDITSPYLGVLRQNRLCPWFYLRGRCEGCDRNHRAPPLNARESDYLWYHARHGLCHKVRKDKDCEDPKCVYGHEEGHQIGSGKASK</sequence>
<comment type="caution">
    <text evidence="3">The sequence shown here is derived from an EMBL/GenBank/DDBJ whole genome shotgun (WGS) entry which is preliminary data.</text>
</comment>
<keyword evidence="1" id="KW-0175">Coiled coil</keyword>
<dbReference type="Proteomes" id="UP000664203">
    <property type="component" value="Unassembled WGS sequence"/>
</dbReference>
<name>A0A8H3F4K0_9LECA</name>
<evidence type="ECO:0000313" key="4">
    <source>
        <dbReference type="Proteomes" id="UP000664203"/>
    </source>
</evidence>
<dbReference type="InterPro" id="IPR057683">
    <property type="entry name" value="DUF7923"/>
</dbReference>
<evidence type="ECO:0000313" key="3">
    <source>
        <dbReference type="EMBL" id="CAF9919196.1"/>
    </source>
</evidence>
<accession>A0A8H3F4K0</accession>
<gene>
    <name evidence="3" type="ORF">ALECFALPRED_001083</name>
</gene>
<evidence type="ECO:0000256" key="1">
    <source>
        <dbReference type="SAM" id="Coils"/>
    </source>
</evidence>
<dbReference type="EMBL" id="CAJPDR010000120">
    <property type="protein sequence ID" value="CAF9919196.1"/>
    <property type="molecule type" value="Genomic_DNA"/>
</dbReference>
<protein>
    <recommendedName>
        <fullName evidence="2">DUF7923 domain-containing protein</fullName>
    </recommendedName>
</protein>
<dbReference type="Pfam" id="PF25540">
    <property type="entry name" value="DUF7923"/>
    <property type="match status" value="1"/>
</dbReference>
<organism evidence="3 4">
    <name type="scientific">Alectoria fallacina</name>
    <dbReference type="NCBI Taxonomy" id="1903189"/>
    <lineage>
        <taxon>Eukaryota</taxon>
        <taxon>Fungi</taxon>
        <taxon>Dikarya</taxon>
        <taxon>Ascomycota</taxon>
        <taxon>Pezizomycotina</taxon>
        <taxon>Lecanoromycetes</taxon>
        <taxon>OSLEUM clade</taxon>
        <taxon>Lecanoromycetidae</taxon>
        <taxon>Lecanorales</taxon>
        <taxon>Lecanorineae</taxon>
        <taxon>Parmeliaceae</taxon>
        <taxon>Alectoria</taxon>
    </lineage>
</organism>
<feature type="domain" description="DUF7923" evidence="2">
    <location>
        <begin position="141"/>
        <end position="230"/>
    </location>
</feature>
<dbReference type="PANTHER" id="PTHR37543">
    <property type="entry name" value="CCCH ZINC FINGER DNA BINDING PROTEIN (AFU_ORTHOLOGUE AFUA_5G12760)"/>
    <property type="match status" value="1"/>
</dbReference>
<feature type="coiled-coil region" evidence="1">
    <location>
        <begin position="20"/>
        <end position="55"/>
    </location>
</feature>
<reference evidence="3" key="1">
    <citation type="submission" date="2021-03" db="EMBL/GenBank/DDBJ databases">
        <authorList>
            <person name="Tagirdzhanova G."/>
        </authorList>
    </citation>
    <scope>NUCLEOTIDE SEQUENCE</scope>
</reference>
<dbReference type="OrthoDB" id="2270193at2759"/>
<proteinExistence type="predicted"/>
<dbReference type="AlphaFoldDB" id="A0A8H3F4K0"/>
<keyword evidence="4" id="KW-1185">Reference proteome</keyword>
<dbReference type="PANTHER" id="PTHR37543:SF1">
    <property type="entry name" value="CCCH ZINC FINGER DNA BINDING PROTEIN (AFU_ORTHOLOGUE AFUA_5G12760)"/>
    <property type="match status" value="1"/>
</dbReference>
<evidence type="ECO:0000259" key="2">
    <source>
        <dbReference type="Pfam" id="PF25540"/>
    </source>
</evidence>